<evidence type="ECO:0000256" key="1">
    <source>
        <dbReference type="ARBA" id="ARBA00004370"/>
    </source>
</evidence>
<dbReference type="PANTHER" id="PTHR43531">
    <property type="entry name" value="PROTEIN ICFG"/>
    <property type="match status" value="1"/>
</dbReference>
<dbReference type="SMART" id="SM00086">
    <property type="entry name" value="PAC"/>
    <property type="match status" value="2"/>
</dbReference>
<dbReference type="InterPro" id="IPR051310">
    <property type="entry name" value="MCP_chemotaxis"/>
</dbReference>
<evidence type="ECO:0000259" key="8">
    <source>
        <dbReference type="PROSITE" id="PS50111"/>
    </source>
</evidence>
<dbReference type="InterPro" id="IPR035965">
    <property type="entry name" value="PAS-like_dom_sf"/>
</dbReference>
<protein>
    <recommendedName>
        <fullName evidence="14">Chemotaxis protein</fullName>
    </recommendedName>
</protein>
<proteinExistence type="inferred from homology"/>
<dbReference type="Pfam" id="PF08447">
    <property type="entry name" value="PAS_3"/>
    <property type="match status" value="2"/>
</dbReference>
<keyword evidence="3 5" id="KW-0807">Transducer</keyword>
<feature type="domain" description="PAS" evidence="9">
    <location>
        <begin position="40"/>
        <end position="70"/>
    </location>
</feature>
<feature type="region of interest" description="Disordered" evidence="7">
    <location>
        <begin position="1"/>
        <end position="21"/>
    </location>
</feature>
<dbReference type="Gene3D" id="3.30.450.20">
    <property type="entry name" value="PAS domain"/>
    <property type="match status" value="2"/>
</dbReference>
<evidence type="ECO:0000256" key="2">
    <source>
        <dbReference type="ARBA" id="ARBA00022481"/>
    </source>
</evidence>
<dbReference type="PROSITE" id="PS50113">
    <property type="entry name" value="PAC"/>
    <property type="match status" value="2"/>
</dbReference>
<dbReference type="AlphaFoldDB" id="A0A2S7UX85"/>
<dbReference type="SMART" id="SM00283">
    <property type="entry name" value="MA"/>
    <property type="match status" value="1"/>
</dbReference>
<dbReference type="Pfam" id="PF00015">
    <property type="entry name" value="MCPsignal"/>
    <property type="match status" value="1"/>
</dbReference>
<feature type="domain" description="PAC" evidence="10">
    <location>
        <begin position="99"/>
        <end position="151"/>
    </location>
</feature>
<evidence type="ECO:0008006" key="14">
    <source>
        <dbReference type="Google" id="ProtNLM"/>
    </source>
</evidence>
<dbReference type="PRINTS" id="PR00260">
    <property type="entry name" value="CHEMTRNSDUCR"/>
</dbReference>
<dbReference type="GO" id="GO:0005886">
    <property type="term" value="C:plasma membrane"/>
    <property type="evidence" value="ECO:0007669"/>
    <property type="project" value="TreeGrafter"/>
</dbReference>
<dbReference type="InterPro" id="IPR000014">
    <property type="entry name" value="PAS"/>
</dbReference>
<dbReference type="InterPro" id="IPR000700">
    <property type="entry name" value="PAS-assoc_C"/>
</dbReference>
<name>A0A2S7UX85_9GAMM</name>
<feature type="compositionally biased region" description="Polar residues" evidence="7">
    <location>
        <begin position="581"/>
        <end position="597"/>
    </location>
</feature>
<dbReference type="FunFam" id="1.10.287.950:FF:000001">
    <property type="entry name" value="Methyl-accepting chemotaxis sensory transducer"/>
    <property type="match status" value="1"/>
</dbReference>
<dbReference type="GO" id="GO:0006935">
    <property type="term" value="P:chemotaxis"/>
    <property type="evidence" value="ECO:0007669"/>
    <property type="project" value="InterPro"/>
</dbReference>
<dbReference type="PROSITE" id="PS50885">
    <property type="entry name" value="HAMP"/>
    <property type="match status" value="1"/>
</dbReference>
<feature type="region of interest" description="Disordered" evidence="7">
    <location>
        <begin position="565"/>
        <end position="620"/>
    </location>
</feature>
<feature type="coiled-coil region" evidence="6">
    <location>
        <begin position="519"/>
        <end position="557"/>
    </location>
</feature>
<comment type="similarity">
    <text evidence="4">Belongs to the methyl-accepting chemotaxis (MCP) protein family.</text>
</comment>
<dbReference type="PROSITE" id="PS50112">
    <property type="entry name" value="PAS"/>
    <property type="match status" value="1"/>
</dbReference>
<evidence type="ECO:0000256" key="4">
    <source>
        <dbReference type="ARBA" id="ARBA00029447"/>
    </source>
</evidence>
<dbReference type="InterPro" id="IPR013655">
    <property type="entry name" value="PAS_fold_3"/>
</dbReference>
<keyword evidence="13" id="KW-1185">Reference proteome</keyword>
<dbReference type="GO" id="GO:0004888">
    <property type="term" value="F:transmembrane signaling receptor activity"/>
    <property type="evidence" value="ECO:0007669"/>
    <property type="project" value="InterPro"/>
</dbReference>
<gene>
    <name evidence="12" type="ORF">BTO11_12005</name>
</gene>
<dbReference type="SMART" id="SM00091">
    <property type="entry name" value="PAS"/>
    <property type="match status" value="2"/>
</dbReference>
<dbReference type="NCBIfam" id="TIGR00229">
    <property type="entry name" value="sensory_box"/>
    <property type="match status" value="2"/>
</dbReference>
<evidence type="ECO:0000256" key="6">
    <source>
        <dbReference type="SAM" id="Coils"/>
    </source>
</evidence>
<evidence type="ECO:0000256" key="5">
    <source>
        <dbReference type="PROSITE-ProRule" id="PRU00284"/>
    </source>
</evidence>
<dbReference type="PANTHER" id="PTHR43531:SF14">
    <property type="entry name" value="METHYL-ACCEPTING CHEMOTAXIS PROTEIN I-RELATED"/>
    <property type="match status" value="1"/>
</dbReference>
<evidence type="ECO:0000313" key="12">
    <source>
        <dbReference type="EMBL" id="PQJ54305.1"/>
    </source>
</evidence>
<dbReference type="Gene3D" id="1.10.287.950">
    <property type="entry name" value="Methyl-accepting chemotaxis protein"/>
    <property type="match status" value="1"/>
</dbReference>
<dbReference type="SUPFAM" id="SSF55785">
    <property type="entry name" value="PYP-like sensor domain (PAS domain)"/>
    <property type="match status" value="2"/>
</dbReference>
<dbReference type="InterPro" id="IPR003660">
    <property type="entry name" value="HAMP_dom"/>
</dbReference>
<dbReference type="EMBL" id="MSCH01000003">
    <property type="protein sequence ID" value="PQJ54305.1"/>
    <property type="molecule type" value="Genomic_DNA"/>
</dbReference>
<dbReference type="PROSITE" id="PS50111">
    <property type="entry name" value="CHEMOTAXIS_TRANSDUC_2"/>
    <property type="match status" value="1"/>
</dbReference>
<feature type="domain" description="Methyl-accepting transducer" evidence="8">
    <location>
        <begin position="319"/>
        <end position="548"/>
    </location>
</feature>
<dbReference type="CDD" id="cd00130">
    <property type="entry name" value="PAS"/>
    <property type="match status" value="2"/>
</dbReference>
<evidence type="ECO:0000259" key="11">
    <source>
        <dbReference type="PROSITE" id="PS50885"/>
    </source>
</evidence>
<dbReference type="SUPFAM" id="SSF58104">
    <property type="entry name" value="Methyl-accepting chemotaxis protein (MCP) signaling domain"/>
    <property type="match status" value="1"/>
</dbReference>
<comment type="subcellular location">
    <subcellularLocation>
        <location evidence="1">Membrane</location>
    </subcellularLocation>
</comment>
<dbReference type="InterPro" id="IPR004089">
    <property type="entry name" value="MCPsignal_dom"/>
</dbReference>
<evidence type="ECO:0000256" key="3">
    <source>
        <dbReference type="ARBA" id="ARBA00023224"/>
    </source>
</evidence>
<comment type="caution">
    <text evidence="12">The sequence shown here is derived from an EMBL/GenBank/DDBJ whole genome shotgun (WGS) entry which is preliminary data.</text>
</comment>
<organism evidence="12 13">
    <name type="scientific">Psychrosphaera saromensis</name>
    <dbReference type="NCBI Taxonomy" id="716813"/>
    <lineage>
        <taxon>Bacteria</taxon>
        <taxon>Pseudomonadati</taxon>
        <taxon>Pseudomonadota</taxon>
        <taxon>Gammaproteobacteria</taxon>
        <taxon>Alteromonadales</taxon>
        <taxon>Pseudoalteromonadaceae</taxon>
        <taxon>Psychrosphaera</taxon>
    </lineage>
</organism>
<dbReference type="InterPro" id="IPR004090">
    <property type="entry name" value="Chemotax_Me-accpt_rcpt"/>
</dbReference>
<keyword evidence="2" id="KW-0488">Methylation</keyword>
<accession>A0A2S7UX85</accession>
<dbReference type="CDD" id="cd11386">
    <property type="entry name" value="MCP_signal"/>
    <property type="match status" value="1"/>
</dbReference>
<keyword evidence="6" id="KW-0175">Coiled coil</keyword>
<evidence type="ECO:0000259" key="9">
    <source>
        <dbReference type="PROSITE" id="PS50112"/>
    </source>
</evidence>
<feature type="domain" description="HAMP" evidence="11">
    <location>
        <begin position="262"/>
        <end position="314"/>
    </location>
</feature>
<evidence type="ECO:0000313" key="13">
    <source>
        <dbReference type="Proteomes" id="UP000239007"/>
    </source>
</evidence>
<sequence>MSTDENTTTSVNNSVEPQSNNVELREMQAQMKAIHKVQAIIEFEMDGTIITANDNFLNAMGYSLDEIKGKHHRIFVEPNFGNSYEYKEFWESLNAGKFEQKEYKRIAKSGKEVWIAASYNPIFDANNKPYKVIKFATDVTEQKLKNADFEGQIQAISKSQAVIEFNMDGTIITANDNFLNAMGYSLAEVQGQHHSIFVTPSYKSTLEYQQFWEKLNRGEYDSNEYLRIGKAGKEVWIQASYNPILDLSGNTMKVVKYATDITARKKAISQIKETLMTLSEGDLTQKIEAELIGEFNIIGISINEFIDVLNGMVSNIRYASKQVFDSSKEIAAGNNELSHRTETQASSLEETASAMEELTSTVQQNAENASEATKLSAGVMQKATDGGDVVKNAITAMSDINKSSKKIADIISVIDEIAFQTNLLALNAAVEAARAGEQGRGFAVVAAEVRNLAQRSAGAAKEIKGLINDSVEAVSQGTKLVDATGQTFTELVSAIDEVSRMLTDIDNAGKEQSAGIGEVSAAVSQMDEMTQQNAALVEEASASSQSMEDQAQSLLQQIAFFNNGEDEEEEVVTPVRRTPQARPTQARSAQVRPSTAPKSRPLTSHKVRPSTPSDQEWEEF</sequence>
<reference evidence="12 13" key="1">
    <citation type="submission" date="2016-12" db="EMBL/GenBank/DDBJ databases">
        <title>Diversity of luminous bacteria.</title>
        <authorList>
            <person name="Yoshizawa S."/>
            <person name="Kogure K."/>
        </authorList>
    </citation>
    <scope>NUCLEOTIDE SEQUENCE [LARGE SCALE GENOMIC DNA]</scope>
    <source>
        <strain evidence="12 13">SA4-48</strain>
    </source>
</reference>
<feature type="domain" description="PAC" evidence="10">
    <location>
        <begin position="221"/>
        <end position="273"/>
    </location>
</feature>
<evidence type="ECO:0000259" key="10">
    <source>
        <dbReference type="PROSITE" id="PS50113"/>
    </source>
</evidence>
<evidence type="ECO:0000256" key="7">
    <source>
        <dbReference type="SAM" id="MobiDB-lite"/>
    </source>
</evidence>
<dbReference type="InterPro" id="IPR001610">
    <property type="entry name" value="PAC"/>
</dbReference>
<dbReference type="GO" id="GO:0007165">
    <property type="term" value="P:signal transduction"/>
    <property type="evidence" value="ECO:0007669"/>
    <property type="project" value="UniProtKB-KW"/>
</dbReference>
<dbReference type="Proteomes" id="UP000239007">
    <property type="component" value="Unassembled WGS sequence"/>
</dbReference>
<dbReference type="RefSeq" id="WP_105052820.1">
    <property type="nucleotide sequence ID" value="NZ_BMYG01000006.1"/>
</dbReference>
<dbReference type="OrthoDB" id="9765776at2"/>